<dbReference type="Pfam" id="PF08241">
    <property type="entry name" value="Methyltransf_11"/>
    <property type="match status" value="1"/>
</dbReference>
<evidence type="ECO:0000259" key="1">
    <source>
        <dbReference type="Pfam" id="PF08241"/>
    </source>
</evidence>
<gene>
    <name evidence="2" type="ORF">TOI97_12565</name>
</gene>
<feature type="domain" description="Methyltransferase type 11" evidence="1">
    <location>
        <begin position="84"/>
        <end position="131"/>
    </location>
</feature>
<accession>A0ABU5GV53</accession>
<dbReference type="InterPro" id="IPR029063">
    <property type="entry name" value="SAM-dependent_MTases_sf"/>
</dbReference>
<keyword evidence="3" id="KW-1185">Reference proteome</keyword>
<name>A0ABU5GV53_9GAMM</name>
<dbReference type="GO" id="GO:0032259">
    <property type="term" value="P:methylation"/>
    <property type="evidence" value="ECO:0007669"/>
    <property type="project" value="UniProtKB-KW"/>
</dbReference>
<dbReference type="RefSeq" id="WP_321554481.1">
    <property type="nucleotide sequence ID" value="NZ_JAXIVU010000028.1"/>
</dbReference>
<keyword evidence="2" id="KW-0808">Transferase</keyword>
<comment type="caution">
    <text evidence="2">The sequence shown here is derived from an EMBL/GenBank/DDBJ whole genome shotgun (WGS) entry which is preliminary data.</text>
</comment>
<dbReference type="InterPro" id="IPR013216">
    <property type="entry name" value="Methyltransf_11"/>
</dbReference>
<dbReference type="EMBL" id="JAXIVU010000028">
    <property type="protein sequence ID" value="MDY7220397.1"/>
    <property type="molecule type" value="Genomic_DNA"/>
</dbReference>
<organism evidence="2 3">
    <name type="scientific">Denitrificimonas halotolerans</name>
    <dbReference type="NCBI Taxonomy" id="3098930"/>
    <lineage>
        <taxon>Bacteria</taxon>
        <taxon>Pseudomonadati</taxon>
        <taxon>Pseudomonadota</taxon>
        <taxon>Gammaproteobacteria</taxon>
        <taxon>Pseudomonadales</taxon>
        <taxon>Pseudomonadaceae</taxon>
        <taxon>Denitrificimonas</taxon>
    </lineage>
</organism>
<evidence type="ECO:0000313" key="2">
    <source>
        <dbReference type="EMBL" id="MDY7220397.1"/>
    </source>
</evidence>
<dbReference type="SUPFAM" id="SSF53335">
    <property type="entry name" value="S-adenosyl-L-methionine-dependent methyltransferases"/>
    <property type="match status" value="1"/>
</dbReference>
<keyword evidence="2" id="KW-0489">Methyltransferase</keyword>
<dbReference type="GO" id="GO:0008168">
    <property type="term" value="F:methyltransferase activity"/>
    <property type="evidence" value="ECO:0007669"/>
    <property type="project" value="UniProtKB-KW"/>
</dbReference>
<proteinExistence type="predicted"/>
<dbReference type="Proteomes" id="UP001294570">
    <property type="component" value="Unassembled WGS sequence"/>
</dbReference>
<dbReference type="Gene3D" id="3.40.50.150">
    <property type="entry name" value="Vaccinia Virus protein VP39"/>
    <property type="match status" value="1"/>
</dbReference>
<protein>
    <submittedName>
        <fullName evidence="2">Methyltransferase domain-containing protein</fullName>
    </submittedName>
</protein>
<evidence type="ECO:0000313" key="3">
    <source>
        <dbReference type="Proteomes" id="UP001294570"/>
    </source>
</evidence>
<reference evidence="2 3" key="1">
    <citation type="submission" date="2023-12" db="EMBL/GenBank/DDBJ databases">
        <title>Denitrificimonas halotolerans sp. nov.,a novel species isolated from landfill leachate.</title>
        <authorList>
            <person name="Wang S."/>
        </authorList>
    </citation>
    <scope>NUCLEOTIDE SEQUENCE [LARGE SCALE GENOMIC DNA]</scope>
    <source>
        <strain evidence="2 3">JX-1</strain>
    </source>
</reference>
<sequence length="260" mass="29594">MKLQRFLNFLSRPHKNRAQPLAHWFRTAKGQLLGKMERELLEAQLVRHFGSYILHYNPVVPIVAAPSIRQSVSIGDPQINVEMQCTENKWPVAADAVDVVVLQHSLDFARSPHDVLREAAHCVRPGGHLIIVGSHTWSLFGVYRFLSCNVWKDAHYLAPARITDWLSVLGFSVEKRCYAAYIPLLTASKLQNKLARLEHYAVARQLPLGGCYMLVARKMVHGMHPKMQSSKVALQKLRTTAVTAHTPYPKNFKHSEEYDR</sequence>